<keyword evidence="7" id="KW-0966">Cell projection</keyword>
<dbReference type="RefSeq" id="WP_249323109.1">
    <property type="nucleotide sequence ID" value="NZ_JACRTK010000001.1"/>
</dbReference>
<dbReference type="EMBL" id="JACRTK010000001">
    <property type="protein sequence ID" value="MBC8590291.1"/>
    <property type="molecule type" value="Genomic_DNA"/>
</dbReference>
<proteinExistence type="predicted"/>
<comment type="subcellular location">
    <subcellularLocation>
        <location evidence="1">Cell membrane</location>
    </subcellularLocation>
</comment>
<evidence type="ECO:0000256" key="1">
    <source>
        <dbReference type="ARBA" id="ARBA00004236"/>
    </source>
</evidence>
<gene>
    <name evidence="7" type="ORF">H8689_03930</name>
</gene>
<keyword evidence="2" id="KW-1003">Cell membrane</keyword>
<comment type="caution">
    <text evidence="7">The sequence shown here is derived from an EMBL/GenBank/DDBJ whole genome shotgun (WGS) entry which is preliminary data.</text>
</comment>
<evidence type="ECO:0000256" key="3">
    <source>
        <dbReference type="ARBA" id="ARBA00022692"/>
    </source>
</evidence>
<keyword evidence="4 6" id="KW-1133">Transmembrane helix</keyword>
<dbReference type="Pfam" id="PF04347">
    <property type="entry name" value="FliO"/>
    <property type="match status" value="1"/>
</dbReference>
<dbReference type="InterPro" id="IPR022781">
    <property type="entry name" value="Flagellar_biosynth_FliO"/>
</dbReference>
<evidence type="ECO:0000313" key="7">
    <source>
        <dbReference type="EMBL" id="MBC8590291.1"/>
    </source>
</evidence>
<name>A0A926EWL4_9FIRM</name>
<dbReference type="AlphaFoldDB" id="A0A926EWL4"/>
<evidence type="ECO:0000313" key="8">
    <source>
        <dbReference type="Proteomes" id="UP000601522"/>
    </source>
</evidence>
<evidence type="ECO:0000256" key="6">
    <source>
        <dbReference type="SAM" id="Phobius"/>
    </source>
</evidence>
<evidence type="ECO:0000256" key="2">
    <source>
        <dbReference type="ARBA" id="ARBA00022475"/>
    </source>
</evidence>
<organism evidence="7 8">
    <name type="scientific">Wansuia hejianensis</name>
    <dbReference type="NCBI Taxonomy" id="2763667"/>
    <lineage>
        <taxon>Bacteria</taxon>
        <taxon>Bacillati</taxon>
        <taxon>Bacillota</taxon>
        <taxon>Clostridia</taxon>
        <taxon>Lachnospirales</taxon>
        <taxon>Lachnospiraceae</taxon>
        <taxon>Wansuia</taxon>
    </lineage>
</organism>
<keyword evidence="5 6" id="KW-0472">Membrane</keyword>
<accession>A0A926EWL4</accession>
<dbReference type="Proteomes" id="UP000601522">
    <property type="component" value="Unassembled WGS sequence"/>
</dbReference>
<keyword evidence="7" id="KW-0969">Cilium</keyword>
<keyword evidence="7" id="KW-0282">Flagellum</keyword>
<reference evidence="7 8" key="1">
    <citation type="submission" date="2020-08" db="EMBL/GenBank/DDBJ databases">
        <title>Genome public.</title>
        <authorList>
            <person name="Liu C."/>
            <person name="Sun Q."/>
        </authorList>
    </citation>
    <scope>NUCLEOTIDE SEQUENCE [LARGE SCALE GENOMIC DNA]</scope>
    <source>
        <strain evidence="7 8">NSJ-26</strain>
    </source>
</reference>
<evidence type="ECO:0000256" key="4">
    <source>
        <dbReference type="ARBA" id="ARBA00022989"/>
    </source>
</evidence>
<sequence>MPDFISIIQGIIALILVILLANISLRFVNKQMSKNNKMIKVVERVPVSNNSSLSIVDICGIYYLMSFTGNDNKILKELDKEEVDNFIKNIDKNNKESVDSGFIAKNNSFFKNLRIHRFEKRGKVE</sequence>
<keyword evidence="3 6" id="KW-0812">Transmembrane</keyword>
<protein>
    <submittedName>
        <fullName evidence="7">Flagellar biosynthetic protein FliO</fullName>
    </submittedName>
</protein>
<dbReference type="GO" id="GO:0016020">
    <property type="term" value="C:membrane"/>
    <property type="evidence" value="ECO:0007669"/>
    <property type="project" value="InterPro"/>
</dbReference>
<keyword evidence="8" id="KW-1185">Reference proteome</keyword>
<feature type="transmembrane region" description="Helical" evidence="6">
    <location>
        <begin position="6"/>
        <end position="28"/>
    </location>
</feature>
<dbReference type="GO" id="GO:0044781">
    <property type="term" value="P:bacterial-type flagellum organization"/>
    <property type="evidence" value="ECO:0007669"/>
    <property type="project" value="InterPro"/>
</dbReference>
<evidence type="ECO:0000256" key="5">
    <source>
        <dbReference type="ARBA" id="ARBA00023136"/>
    </source>
</evidence>